<keyword evidence="1" id="KW-0472">Membrane</keyword>
<sequence>MSKRLIFSIIASLFILSGCSDATDQQKKECGVSDSNKFMVEGNNYTTCPENLQHRFLTAMDKDFGRETIPDGDSAKDTVQQLFDENISWLTFQDWASAVIQSLKHNWNSIMYIIIICSVVWTLFRITFSKATNEQDPSYPTTSRYKMLANLCAIAVGLVLVFPYKSTDDGENDTMTMTDKFNADRYRWGSMAEAGTISYAIADIQVGNTQTDFMSESSRPYSPSYFKAKNISMEYVKAQLLDDRTAKTYYQKINIFLPVSERRVDFNSQPEIYQTETGFTVKRLIAGKTTQDSTLAELMNTEFISAISLPSYVQKAADRIKGQYLTSSPEQFKPMLAGFKKAIMQELDLEKPNQIVNNAVHVQASNLLREYFANPSVEKFHLAKDIARLVQEQFCTESTPNLDVLRDGEKYIQFLKGQLPNSVFESKIGCVASKGNDFVVLGTRSKEEIYQEMFTKLKALTNEVNKGTEAIEIAVAATTVDESNSISCVRARKEQGVGFAIHYRNCLIGNQANKEIMQNTNKNYRIIANGDGNYIDTNFALRNNADKSNLLNDDFDSIINELYNSIPMKVELSQVDDSEYIASLIEGNLGDESSLSAAIGAVLNPTSQLKKTLGMGKDCEKAFYTCMNPVNAYVGLYNMSGKMIDVGFYTGFFSFASANIMAKYNKQDDKSMKLSNKDSGKGRSKFKKGLAFVEGAMRAFSTLGIFLWVMGWFIRLVLILPVLLFVVAAILIIFQMVITFVIGIARFMWLFLPNDKNNFLMNIRMLANEIIYDLTIKSLLVFLQVLFYPVMGFVLWLVCYGFIALASTGGFEQQVVAVICFAPVLYFIHIHALQGFVNIITLYTNFFAGNVMMADALKNVIDKYLSIVTLGLPLGRIILKKRTKS</sequence>
<feature type="transmembrane region" description="Helical" evidence="1">
    <location>
        <begin position="863"/>
        <end position="879"/>
    </location>
</feature>
<accession>A0ABX4Q3I0</accession>
<feature type="chain" id="PRO_5045658348" evidence="2">
    <location>
        <begin position="23"/>
        <end position="885"/>
    </location>
</feature>
<keyword evidence="1" id="KW-1133">Transmembrane helix</keyword>
<proteinExistence type="predicted"/>
<name>A0ABX4Q3I0_9PSED</name>
<evidence type="ECO:0000313" key="4">
    <source>
        <dbReference type="Proteomes" id="UP000232455"/>
    </source>
</evidence>
<organism evidence="3 4">
    <name type="scientific">Pseudomonas baetica</name>
    <dbReference type="NCBI Taxonomy" id="674054"/>
    <lineage>
        <taxon>Bacteria</taxon>
        <taxon>Pseudomonadati</taxon>
        <taxon>Pseudomonadota</taxon>
        <taxon>Gammaproteobacteria</taxon>
        <taxon>Pseudomonadales</taxon>
        <taxon>Pseudomonadaceae</taxon>
        <taxon>Pseudomonas</taxon>
    </lineage>
</organism>
<feature type="transmembrane region" description="Helical" evidence="1">
    <location>
        <begin position="716"/>
        <end position="749"/>
    </location>
</feature>
<gene>
    <name evidence="3" type="ORF">ATI02_4325</name>
</gene>
<keyword evidence="1" id="KW-0812">Transmembrane</keyword>
<keyword evidence="2" id="KW-0732">Signal</keyword>
<protein>
    <submittedName>
        <fullName evidence="3">Uncharacterized protein</fullName>
    </submittedName>
</protein>
<feature type="transmembrane region" description="Helical" evidence="1">
    <location>
        <begin position="818"/>
        <end position="843"/>
    </location>
</feature>
<comment type="caution">
    <text evidence="3">The sequence shown here is derived from an EMBL/GenBank/DDBJ whole genome shotgun (WGS) entry which is preliminary data.</text>
</comment>
<dbReference type="PROSITE" id="PS51257">
    <property type="entry name" value="PROKAR_LIPOPROTEIN"/>
    <property type="match status" value="1"/>
</dbReference>
<evidence type="ECO:0000256" key="2">
    <source>
        <dbReference type="SAM" id="SignalP"/>
    </source>
</evidence>
<evidence type="ECO:0000256" key="1">
    <source>
        <dbReference type="SAM" id="Phobius"/>
    </source>
</evidence>
<dbReference type="Proteomes" id="UP000232455">
    <property type="component" value="Unassembled WGS sequence"/>
</dbReference>
<reference evidence="3 4" key="1">
    <citation type="submission" date="2017-11" db="EMBL/GenBank/DDBJ databases">
        <title>Genome sequencing of a diverse group of Pseudomonas species.</title>
        <authorList>
            <person name="Loper J."/>
        </authorList>
    </citation>
    <scope>NUCLEOTIDE SEQUENCE [LARGE SCALE GENOMIC DNA]</scope>
    <source>
        <strain evidence="3 4">LMG 25716</strain>
    </source>
</reference>
<keyword evidence="4" id="KW-1185">Reference proteome</keyword>
<feature type="transmembrane region" description="Helical" evidence="1">
    <location>
        <begin position="689"/>
        <end position="710"/>
    </location>
</feature>
<dbReference type="EMBL" id="PHHE01000001">
    <property type="protein sequence ID" value="PKA71347.1"/>
    <property type="molecule type" value="Genomic_DNA"/>
</dbReference>
<dbReference type="RefSeq" id="WP_146166074.1">
    <property type="nucleotide sequence ID" value="NZ_PHHE01000001.1"/>
</dbReference>
<feature type="signal peptide" evidence="2">
    <location>
        <begin position="1"/>
        <end position="22"/>
    </location>
</feature>
<evidence type="ECO:0000313" key="3">
    <source>
        <dbReference type="EMBL" id="PKA71347.1"/>
    </source>
</evidence>